<dbReference type="FunFam" id="3.20.20.220:FF:000012">
    <property type="entry name" value="Proline dehydrogenase"/>
    <property type="match status" value="1"/>
</dbReference>
<comment type="catalytic activity">
    <reaction evidence="6">
        <text>L-proline + a quinone = (S)-1-pyrroline-5-carboxylate + a quinol + H(+)</text>
        <dbReference type="Rhea" id="RHEA:23784"/>
        <dbReference type="ChEBI" id="CHEBI:15378"/>
        <dbReference type="ChEBI" id="CHEBI:17388"/>
        <dbReference type="ChEBI" id="CHEBI:24646"/>
        <dbReference type="ChEBI" id="CHEBI:60039"/>
        <dbReference type="ChEBI" id="CHEBI:132124"/>
        <dbReference type="EC" id="1.5.5.2"/>
    </reaction>
</comment>
<evidence type="ECO:0000313" key="10">
    <source>
        <dbReference type="Proteomes" id="UP001186944"/>
    </source>
</evidence>
<keyword evidence="7" id="KW-0175">Coiled coil</keyword>
<dbReference type="EC" id="1.5.5.2" evidence="6"/>
<evidence type="ECO:0000256" key="6">
    <source>
        <dbReference type="RuleBase" id="RU364054"/>
    </source>
</evidence>
<dbReference type="EMBL" id="VSWD01000013">
    <property type="protein sequence ID" value="KAK3084169.1"/>
    <property type="molecule type" value="Genomic_DNA"/>
</dbReference>
<dbReference type="InterPro" id="IPR029041">
    <property type="entry name" value="FAD-linked_oxidoreductase-like"/>
</dbReference>
<keyword evidence="5 6" id="KW-0642">Proline metabolism</keyword>
<sequence length="552" mass="63726">MEAKSKTSSSNVKLDMSFTDHVTAYASKSTPDLLRAIIIYQLFSVDFIVNNNQKILKWTRKLLGKSLFCTLMRGTFYGHFVAGQDQDDIRPLVTRNRMFGVKSILDYSVEEDLSTKEAKEAEMKYDPDIQRFLPHEEFGDRREGVVSARTYFYEDEAKCDENTETFIKCIDAVAGATTDNTGFVAIKMTALGRPQFLLQLSDVLVSYRKFFEKFAGNKGRFTEEDFKRTLKQMGLEIERDDRKRWFSLLDFNKDGEVDLIDWDSLRDQNMSMTKKFLVPNEITGELVPVCSSLAEEEEKQLKNMLKRLQKLAEHADKRGVRVMIDAEQTYFQPAISSITLEMMKKFNKGHCVIFNTYQCYLKSALDSVVNDLELSRREDFYFGCKLVRGAYMEQERERARMIGYEDPVNPSYEATSDMYHSTLEQIMKEINVRPRGEASVMVASHNEETVRITVQHMKKYNIGPGDRLVCFGQLLGMCDQVSFPLGQAGYSVYKYVPYGPVEEVLPYLSRRALENRGVLAKVKKEKMLLRKELKRRIKEGDLRHDPLKVVPA</sequence>
<evidence type="ECO:0000256" key="4">
    <source>
        <dbReference type="ARBA" id="ARBA00023002"/>
    </source>
</evidence>
<keyword evidence="6" id="KW-0285">Flavoprotein</keyword>
<gene>
    <name evidence="9" type="ORF">FSP39_009386</name>
</gene>
<dbReference type="GO" id="GO:0005739">
    <property type="term" value="C:mitochondrion"/>
    <property type="evidence" value="ECO:0007669"/>
    <property type="project" value="TreeGrafter"/>
</dbReference>
<organism evidence="9 10">
    <name type="scientific">Pinctada imbricata</name>
    <name type="common">Atlantic pearl-oyster</name>
    <name type="synonym">Pinctada martensii</name>
    <dbReference type="NCBI Taxonomy" id="66713"/>
    <lineage>
        <taxon>Eukaryota</taxon>
        <taxon>Metazoa</taxon>
        <taxon>Spiralia</taxon>
        <taxon>Lophotrochozoa</taxon>
        <taxon>Mollusca</taxon>
        <taxon>Bivalvia</taxon>
        <taxon>Autobranchia</taxon>
        <taxon>Pteriomorphia</taxon>
        <taxon>Pterioida</taxon>
        <taxon>Pterioidea</taxon>
        <taxon>Pteriidae</taxon>
        <taxon>Pinctada</taxon>
    </lineage>
</organism>
<dbReference type="SUPFAM" id="SSF51730">
    <property type="entry name" value="FAD-linked oxidoreductase"/>
    <property type="match status" value="1"/>
</dbReference>
<comment type="cofactor">
    <cofactor evidence="6">
        <name>FAD</name>
        <dbReference type="ChEBI" id="CHEBI:57692"/>
    </cofactor>
</comment>
<dbReference type="Proteomes" id="UP001186944">
    <property type="component" value="Unassembled WGS sequence"/>
</dbReference>
<keyword evidence="4 6" id="KW-0560">Oxidoreductase</keyword>
<reference evidence="9" key="1">
    <citation type="submission" date="2019-08" db="EMBL/GenBank/DDBJ databases">
        <title>The improved chromosome-level genome for the pearl oyster Pinctada fucata martensii using PacBio sequencing and Hi-C.</title>
        <authorList>
            <person name="Zheng Z."/>
        </authorList>
    </citation>
    <scope>NUCLEOTIDE SEQUENCE</scope>
    <source>
        <strain evidence="9">ZZ-2019</strain>
        <tissue evidence="9">Adductor muscle</tissue>
    </source>
</reference>
<feature type="coiled-coil region" evidence="7">
    <location>
        <begin position="291"/>
        <end position="318"/>
    </location>
</feature>
<dbReference type="PROSITE" id="PS00018">
    <property type="entry name" value="EF_HAND_1"/>
    <property type="match status" value="1"/>
</dbReference>
<comment type="caution">
    <text evidence="9">The sequence shown here is derived from an EMBL/GenBank/DDBJ whole genome shotgun (WGS) entry which is preliminary data.</text>
</comment>
<evidence type="ECO:0000256" key="1">
    <source>
        <dbReference type="ARBA" id="ARBA00004739"/>
    </source>
</evidence>
<evidence type="ECO:0000256" key="2">
    <source>
        <dbReference type="ARBA" id="ARBA00005869"/>
    </source>
</evidence>
<dbReference type="GO" id="GO:0010133">
    <property type="term" value="P:L-proline catabolic process to L-glutamate"/>
    <property type="evidence" value="ECO:0007669"/>
    <property type="project" value="TreeGrafter"/>
</dbReference>
<comment type="similarity">
    <text evidence="2 6">Belongs to the proline oxidase family.</text>
</comment>
<keyword evidence="6" id="KW-0274">FAD</keyword>
<dbReference type="PANTHER" id="PTHR13914">
    <property type="entry name" value="PROLINE OXIDASE"/>
    <property type="match status" value="1"/>
</dbReference>
<name>A0AA88XF68_PINIB</name>
<evidence type="ECO:0000256" key="5">
    <source>
        <dbReference type="ARBA" id="ARBA00023062"/>
    </source>
</evidence>
<evidence type="ECO:0000313" key="9">
    <source>
        <dbReference type="EMBL" id="KAK3084169.1"/>
    </source>
</evidence>
<dbReference type="Gene3D" id="1.10.238.10">
    <property type="entry name" value="EF-hand"/>
    <property type="match status" value="1"/>
</dbReference>
<evidence type="ECO:0000256" key="3">
    <source>
        <dbReference type="ARBA" id="ARBA00022837"/>
    </source>
</evidence>
<dbReference type="PANTHER" id="PTHR13914:SF0">
    <property type="entry name" value="PROLINE DEHYDROGENASE 1, MITOCHONDRIAL"/>
    <property type="match status" value="1"/>
</dbReference>
<dbReference type="InterPro" id="IPR002872">
    <property type="entry name" value="Proline_DH_dom"/>
</dbReference>
<keyword evidence="3" id="KW-0106">Calcium</keyword>
<dbReference type="InterPro" id="IPR011992">
    <property type="entry name" value="EF-hand-dom_pair"/>
</dbReference>
<comment type="pathway">
    <text evidence="1">Amino-acid degradation; L-proline degradation into L-glutamate; L-glutamate from L-proline: step 1/2.</text>
</comment>
<dbReference type="Gene3D" id="3.20.20.220">
    <property type="match status" value="1"/>
</dbReference>
<keyword evidence="10" id="KW-1185">Reference proteome</keyword>
<dbReference type="SUPFAM" id="SSF47473">
    <property type="entry name" value="EF-hand"/>
    <property type="match status" value="1"/>
</dbReference>
<dbReference type="InterPro" id="IPR018247">
    <property type="entry name" value="EF_Hand_1_Ca_BS"/>
</dbReference>
<dbReference type="Pfam" id="PF01619">
    <property type="entry name" value="Pro_dh"/>
    <property type="match status" value="1"/>
</dbReference>
<evidence type="ECO:0000256" key="7">
    <source>
        <dbReference type="SAM" id="Coils"/>
    </source>
</evidence>
<feature type="domain" description="Proline dehydrogenase" evidence="8">
    <location>
        <begin position="169"/>
        <end position="523"/>
    </location>
</feature>
<comment type="function">
    <text evidence="6">Converts proline to delta-1-pyrroline-5-carboxylate.</text>
</comment>
<dbReference type="GO" id="GO:0071949">
    <property type="term" value="F:FAD binding"/>
    <property type="evidence" value="ECO:0007669"/>
    <property type="project" value="TreeGrafter"/>
</dbReference>
<dbReference type="InterPro" id="IPR015659">
    <property type="entry name" value="Proline_oxidase"/>
</dbReference>
<dbReference type="GO" id="GO:0004657">
    <property type="term" value="F:proline dehydrogenase activity"/>
    <property type="evidence" value="ECO:0007669"/>
    <property type="project" value="UniProtKB-EC"/>
</dbReference>
<evidence type="ECO:0000259" key="8">
    <source>
        <dbReference type="Pfam" id="PF01619"/>
    </source>
</evidence>
<dbReference type="AlphaFoldDB" id="A0AA88XF68"/>
<proteinExistence type="inferred from homology"/>
<accession>A0AA88XF68</accession>
<protein>
    <recommendedName>
        <fullName evidence="6">Proline dehydrogenase</fullName>
        <ecNumber evidence="6">1.5.5.2</ecNumber>
    </recommendedName>
</protein>